<proteinExistence type="predicted"/>
<evidence type="ECO:0000313" key="2">
    <source>
        <dbReference type="EMBL" id="KAF0428485.1"/>
    </source>
</evidence>
<keyword evidence="3" id="KW-1185">Reference proteome</keyword>
<gene>
    <name evidence="2" type="ORF">F8M41_005846</name>
</gene>
<dbReference type="PANTHER" id="PTHR31594">
    <property type="entry name" value="AIG1-TYPE G DOMAIN-CONTAINING PROTEIN"/>
    <property type="match status" value="1"/>
</dbReference>
<dbReference type="InterPro" id="IPR056072">
    <property type="entry name" value="SNTX_MACPF/CDC-like_dom"/>
</dbReference>
<comment type="caution">
    <text evidence="2">The sequence shown here is derived from an EMBL/GenBank/DDBJ whole genome shotgun (WGS) entry which is preliminary data.</text>
</comment>
<dbReference type="OrthoDB" id="8954335at2759"/>
<dbReference type="EMBL" id="WTPW01001564">
    <property type="protein sequence ID" value="KAF0428485.1"/>
    <property type="molecule type" value="Genomic_DNA"/>
</dbReference>
<dbReference type="InterPro" id="IPR052090">
    <property type="entry name" value="Cytolytic_pore-forming_toxin"/>
</dbReference>
<keyword evidence="2" id="KW-0378">Hydrolase</keyword>
<dbReference type="PANTHER" id="PTHR31594:SF14">
    <property type="entry name" value="FIBRONECTIN TYPE-III DOMAIN-CONTAINING PROTEIN"/>
    <property type="match status" value="1"/>
</dbReference>
<sequence>MANDEIIQRKALGRTAQIGFLYDATRDTFHGTSIFRKELPPGLIKQVPSPHINLSFECEDTYKENFDKLDVEGQLRLSVLSGLFSLKGTGEYLNNMKDSYKTVKGTLVCKMTSFTEYLEVNFDDLKPCISTDPFYIHDATHIVTSIRWGVNIMVSFECKNDDKKKRSEIKIAFESNLNNISSCIGASAGDNLKKIREDVFNKHELTTRIIADFPLSIKVPKSFDEVKTFVAEIPSEMQK</sequence>
<dbReference type="Pfam" id="PF24674">
    <property type="entry name" value="MACPF_SNTX"/>
    <property type="match status" value="1"/>
</dbReference>
<evidence type="ECO:0000259" key="1">
    <source>
        <dbReference type="Pfam" id="PF24674"/>
    </source>
</evidence>
<dbReference type="Proteomes" id="UP000439903">
    <property type="component" value="Unassembled WGS sequence"/>
</dbReference>
<organism evidence="2 3">
    <name type="scientific">Gigaspora margarita</name>
    <dbReference type="NCBI Taxonomy" id="4874"/>
    <lineage>
        <taxon>Eukaryota</taxon>
        <taxon>Fungi</taxon>
        <taxon>Fungi incertae sedis</taxon>
        <taxon>Mucoromycota</taxon>
        <taxon>Glomeromycotina</taxon>
        <taxon>Glomeromycetes</taxon>
        <taxon>Diversisporales</taxon>
        <taxon>Gigasporaceae</taxon>
        <taxon>Gigaspora</taxon>
    </lineage>
</organism>
<dbReference type="AlphaFoldDB" id="A0A8H4A5T0"/>
<accession>A0A8H4A5T0</accession>
<dbReference type="GO" id="GO:0016787">
    <property type="term" value="F:hydrolase activity"/>
    <property type="evidence" value="ECO:0007669"/>
    <property type="project" value="UniProtKB-KW"/>
</dbReference>
<evidence type="ECO:0000313" key="3">
    <source>
        <dbReference type="Proteomes" id="UP000439903"/>
    </source>
</evidence>
<feature type="domain" description="SNTX MACPF/CDC-like" evidence="1">
    <location>
        <begin position="7"/>
        <end position="164"/>
    </location>
</feature>
<protein>
    <submittedName>
        <fullName evidence="2">p-loop containing nucleoside triphosphate hydrolase</fullName>
    </submittedName>
</protein>
<reference evidence="2 3" key="1">
    <citation type="journal article" date="2019" name="Environ. Microbiol.">
        <title>At the nexus of three kingdoms: the genome of the mycorrhizal fungus Gigaspora margarita provides insights into plant, endobacterial and fungal interactions.</title>
        <authorList>
            <person name="Venice F."/>
            <person name="Ghignone S."/>
            <person name="Salvioli di Fossalunga A."/>
            <person name="Amselem J."/>
            <person name="Novero M."/>
            <person name="Xianan X."/>
            <person name="Sedzielewska Toro K."/>
            <person name="Morin E."/>
            <person name="Lipzen A."/>
            <person name="Grigoriev I.V."/>
            <person name="Henrissat B."/>
            <person name="Martin F.M."/>
            <person name="Bonfante P."/>
        </authorList>
    </citation>
    <scope>NUCLEOTIDE SEQUENCE [LARGE SCALE GENOMIC DNA]</scope>
    <source>
        <strain evidence="2 3">BEG34</strain>
    </source>
</reference>
<name>A0A8H4A5T0_GIGMA</name>